<dbReference type="EMBL" id="JAUEPH010000001">
    <property type="protein sequence ID" value="MDN3202891.1"/>
    <property type="molecule type" value="Genomic_DNA"/>
</dbReference>
<dbReference type="InterPro" id="IPR036781">
    <property type="entry name" value="Smr_assoc-like_sf"/>
</dbReference>
<proteinExistence type="predicted"/>
<evidence type="ECO:0000313" key="3">
    <source>
        <dbReference type="Proteomes" id="UP001171916"/>
    </source>
</evidence>
<keyword evidence="3" id="KW-1185">Reference proteome</keyword>
<protein>
    <submittedName>
        <fullName evidence="2">Smr/MutS family protein</fullName>
    </submittedName>
</protein>
<dbReference type="Proteomes" id="UP001171916">
    <property type="component" value="Unassembled WGS sequence"/>
</dbReference>
<dbReference type="InterPro" id="IPR002625">
    <property type="entry name" value="Smr_dom"/>
</dbReference>
<accession>A0ABT7Y8Q0</accession>
<dbReference type="SUPFAM" id="SSF158949">
    <property type="entry name" value="Smr-associated domain-like"/>
    <property type="match status" value="1"/>
</dbReference>
<comment type="caution">
    <text evidence="2">The sequence shown here is derived from an EMBL/GenBank/DDBJ whole genome shotgun (WGS) entry which is preliminary data.</text>
</comment>
<dbReference type="PROSITE" id="PS50828">
    <property type="entry name" value="SMR"/>
    <property type="match status" value="1"/>
</dbReference>
<organism evidence="2 3">
    <name type="scientific">Algoriphagus sediminis</name>
    <dbReference type="NCBI Taxonomy" id="3057113"/>
    <lineage>
        <taxon>Bacteria</taxon>
        <taxon>Pseudomonadati</taxon>
        <taxon>Bacteroidota</taxon>
        <taxon>Cytophagia</taxon>
        <taxon>Cytophagales</taxon>
        <taxon>Cyclobacteriaceae</taxon>
        <taxon>Algoriphagus</taxon>
    </lineage>
</organism>
<feature type="domain" description="Smr" evidence="1">
    <location>
        <begin position="255"/>
        <end position="312"/>
    </location>
</feature>
<sequence length="312" mass="35666">MKIGDKVRMLHGNEEGTIRKVSGSRVEIEIEDGFLIPAMKNELVVIHSSEKTFFEESTKTVPENNEESNQDSDQAPLIAMIPQNDQEMILHLVNPSLGSFLVHVEAEKEGLVKTLFANQLPKKQWAQLDRFKLKDLSSWPILNVLILPIHESFENKGPIISSTLKFKAKVFSKSTVEIPLLKQKGYLFEIFREEKELDIHSLNAELNEWNPTATQQVKPPSSRVDLHIEELVEKPDELSNSEMLRIQLETFEQNLNQAISSGLDEITFVHGIGNGVLRKEIHKRLSEIKNIKYFKDTQKDRWGYGATLVRIS</sequence>
<dbReference type="Gene3D" id="3.30.1370.110">
    <property type="match status" value="1"/>
</dbReference>
<dbReference type="Gene3D" id="2.60.40.1600">
    <property type="entry name" value="Smr-associated-like"/>
    <property type="match status" value="1"/>
</dbReference>
<dbReference type="Pfam" id="PF01713">
    <property type="entry name" value="Smr"/>
    <property type="match status" value="1"/>
</dbReference>
<reference evidence="2" key="1">
    <citation type="submission" date="2023-06" db="EMBL/GenBank/DDBJ databases">
        <title>Robiginitalea aurantiacus sp. nov. and Algoriphagus sediminis sp. nov., isolated from coastal sediment.</title>
        <authorList>
            <person name="Zhou Z.Y."/>
            <person name="An J."/>
            <person name="Jia Y.W."/>
            <person name="Du Z.J."/>
        </authorList>
    </citation>
    <scope>NUCLEOTIDE SEQUENCE</scope>
    <source>
        <strain evidence="2">C2-7</strain>
    </source>
</reference>
<evidence type="ECO:0000259" key="1">
    <source>
        <dbReference type="PROSITE" id="PS50828"/>
    </source>
</evidence>
<dbReference type="RefSeq" id="WP_289998448.1">
    <property type="nucleotide sequence ID" value="NZ_JAUEPH010000001.1"/>
</dbReference>
<gene>
    <name evidence="2" type="ORF">QVH07_01965</name>
</gene>
<evidence type="ECO:0000313" key="2">
    <source>
        <dbReference type="EMBL" id="MDN3202891.1"/>
    </source>
</evidence>
<name>A0ABT7Y8Q0_9BACT</name>
<dbReference type="InterPro" id="IPR036063">
    <property type="entry name" value="Smr_dom_sf"/>
</dbReference>